<name>A0A0A9DGV6_ARUDO</name>
<accession>A0A0A9DGV6</accession>
<protein>
    <submittedName>
        <fullName evidence="1">PARP2</fullName>
    </submittedName>
</protein>
<dbReference type="AlphaFoldDB" id="A0A0A9DGV6"/>
<sequence length="46" mass="5467">MAPFRHETKLYMNLRQSFRTKLITFGPIARNSNAIKKIYLARNGLW</sequence>
<dbReference type="EMBL" id="GBRH01210086">
    <property type="protein sequence ID" value="JAD87809.1"/>
    <property type="molecule type" value="Transcribed_RNA"/>
</dbReference>
<organism evidence="1">
    <name type="scientific">Arundo donax</name>
    <name type="common">Giant reed</name>
    <name type="synonym">Donax arundinaceus</name>
    <dbReference type="NCBI Taxonomy" id="35708"/>
    <lineage>
        <taxon>Eukaryota</taxon>
        <taxon>Viridiplantae</taxon>
        <taxon>Streptophyta</taxon>
        <taxon>Embryophyta</taxon>
        <taxon>Tracheophyta</taxon>
        <taxon>Spermatophyta</taxon>
        <taxon>Magnoliopsida</taxon>
        <taxon>Liliopsida</taxon>
        <taxon>Poales</taxon>
        <taxon>Poaceae</taxon>
        <taxon>PACMAD clade</taxon>
        <taxon>Arundinoideae</taxon>
        <taxon>Arundineae</taxon>
        <taxon>Arundo</taxon>
    </lineage>
</organism>
<reference evidence="1" key="2">
    <citation type="journal article" date="2015" name="Data Brief">
        <title>Shoot transcriptome of the giant reed, Arundo donax.</title>
        <authorList>
            <person name="Barrero R.A."/>
            <person name="Guerrero F.D."/>
            <person name="Moolhuijzen P."/>
            <person name="Goolsby J.A."/>
            <person name="Tidwell J."/>
            <person name="Bellgard S.E."/>
            <person name="Bellgard M.I."/>
        </authorList>
    </citation>
    <scope>NUCLEOTIDE SEQUENCE</scope>
    <source>
        <tissue evidence="1">Shoot tissue taken approximately 20 cm above the soil surface</tissue>
    </source>
</reference>
<proteinExistence type="predicted"/>
<reference evidence="1" key="1">
    <citation type="submission" date="2014-09" db="EMBL/GenBank/DDBJ databases">
        <authorList>
            <person name="Magalhaes I.L.F."/>
            <person name="Oliveira U."/>
            <person name="Santos F.R."/>
            <person name="Vidigal T.H.D.A."/>
            <person name="Brescovit A.D."/>
            <person name="Santos A.J."/>
        </authorList>
    </citation>
    <scope>NUCLEOTIDE SEQUENCE</scope>
    <source>
        <tissue evidence="1">Shoot tissue taken approximately 20 cm above the soil surface</tissue>
    </source>
</reference>
<evidence type="ECO:0000313" key="1">
    <source>
        <dbReference type="EMBL" id="JAD87809.1"/>
    </source>
</evidence>